<dbReference type="Pfam" id="PF03824">
    <property type="entry name" value="NicO"/>
    <property type="match status" value="1"/>
</dbReference>
<evidence type="ECO:0000256" key="9">
    <source>
        <dbReference type="ARBA" id="ARBA00023065"/>
    </source>
</evidence>
<evidence type="ECO:0000313" key="16">
    <source>
        <dbReference type="Proteomes" id="UP000254031"/>
    </source>
</evidence>
<keyword evidence="10" id="KW-0921">Nickel transport</keyword>
<protein>
    <recommendedName>
        <fullName evidence="13">Nickel/cobalt efflux system</fullName>
    </recommendedName>
</protein>
<feature type="transmembrane region" description="Helical" evidence="13">
    <location>
        <begin position="136"/>
        <end position="154"/>
    </location>
</feature>
<keyword evidence="9" id="KW-0406">Ion transport</keyword>
<dbReference type="PANTHER" id="PTHR40659">
    <property type="entry name" value="NICKEL/COBALT EFFLUX SYSTEM RCNA"/>
    <property type="match status" value="1"/>
</dbReference>
<evidence type="ECO:0000256" key="5">
    <source>
        <dbReference type="ARBA" id="ARBA00022475"/>
    </source>
</evidence>
<gene>
    <name evidence="14" type="ORF">NCTC9380_00016</name>
    <name evidence="15" type="ORF">NCTC9380_02961</name>
</gene>
<dbReference type="GO" id="GO:0005886">
    <property type="term" value="C:plasma membrane"/>
    <property type="evidence" value="ECO:0007669"/>
    <property type="project" value="UniProtKB-SubCell"/>
</dbReference>
<keyword evidence="12" id="KW-0170">Cobalt</keyword>
<dbReference type="GO" id="GO:0046583">
    <property type="term" value="F:monoatomic cation efflux transmembrane transporter activity"/>
    <property type="evidence" value="ECO:0007669"/>
    <property type="project" value="TreeGrafter"/>
</dbReference>
<dbReference type="EMBL" id="UGPL01000001">
    <property type="protein sequence ID" value="STY58558.1"/>
    <property type="molecule type" value="Genomic_DNA"/>
</dbReference>
<comment type="subcellular location">
    <subcellularLocation>
        <location evidence="2 13">Cell membrane</location>
        <topology evidence="2 13">Multi-pass membrane protein</topology>
    </subcellularLocation>
</comment>
<evidence type="ECO:0000256" key="6">
    <source>
        <dbReference type="ARBA" id="ARBA00022596"/>
    </source>
</evidence>
<dbReference type="PANTHER" id="PTHR40659:SF1">
    <property type="entry name" value="NICKEL_COBALT EFFLUX SYSTEM RCNA"/>
    <property type="match status" value="1"/>
</dbReference>
<keyword evidence="11 13" id="KW-0472">Membrane</keyword>
<dbReference type="InterPro" id="IPR051224">
    <property type="entry name" value="NiCoT_RcnA"/>
</dbReference>
<evidence type="ECO:0000256" key="10">
    <source>
        <dbReference type="ARBA" id="ARBA00023112"/>
    </source>
</evidence>
<organism evidence="14 16">
    <name type="scientific">Mannheimia haemolytica</name>
    <name type="common">Pasteurella haemolytica</name>
    <dbReference type="NCBI Taxonomy" id="75985"/>
    <lineage>
        <taxon>Bacteria</taxon>
        <taxon>Pseudomonadati</taxon>
        <taxon>Pseudomonadota</taxon>
        <taxon>Gammaproteobacteria</taxon>
        <taxon>Pasteurellales</taxon>
        <taxon>Pasteurellaceae</taxon>
        <taxon>Mannheimia</taxon>
    </lineage>
</organism>
<dbReference type="GO" id="GO:0015099">
    <property type="term" value="F:nickel cation transmembrane transporter activity"/>
    <property type="evidence" value="ECO:0007669"/>
    <property type="project" value="UniProtKB-UniRule"/>
</dbReference>
<keyword evidence="5" id="KW-1003">Cell membrane</keyword>
<proteinExistence type="inferred from homology"/>
<evidence type="ECO:0000256" key="1">
    <source>
        <dbReference type="ARBA" id="ARBA00002510"/>
    </source>
</evidence>
<feature type="transmembrane region" description="Helical" evidence="13">
    <location>
        <begin position="57"/>
        <end position="79"/>
    </location>
</feature>
<dbReference type="InterPro" id="IPR011541">
    <property type="entry name" value="Ni/Co_transpt_high_affinity"/>
</dbReference>
<dbReference type="AlphaFoldDB" id="A0A378MR34"/>
<keyword evidence="8 13" id="KW-1133">Transmembrane helix</keyword>
<dbReference type="EMBL" id="UGPL01000007">
    <property type="protein sequence ID" value="STY91707.1"/>
    <property type="molecule type" value="Genomic_DNA"/>
</dbReference>
<evidence type="ECO:0000256" key="12">
    <source>
        <dbReference type="ARBA" id="ARBA00023285"/>
    </source>
</evidence>
<evidence type="ECO:0000256" key="3">
    <source>
        <dbReference type="ARBA" id="ARBA00022426"/>
    </source>
</evidence>
<comment type="similarity">
    <text evidence="13">Belongs to the NiCoT transporter (TC 2.A.52) family.</text>
</comment>
<evidence type="ECO:0000256" key="4">
    <source>
        <dbReference type="ARBA" id="ARBA00022448"/>
    </source>
</evidence>
<dbReference type="Proteomes" id="UP000254031">
    <property type="component" value="Unassembled WGS sequence"/>
</dbReference>
<keyword evidence="4 13" id="KW-0813">Transport</keyword>
<evidence type="ECO:0000256" key="8">
    <source>
        <dbReference type="ARBA" id="ARBA00022989"/>
    </source>
</evidence>
<feature type="transmembrane region" description="Helical" evidence="13">
    <location>
        <begin position="7"/>
        <end position="25"/>
    </location>
</feature>
<evidence type="ECO:0000313" key="15">
    <source>
        <dbReference type="EMBL" id="STY91707.1"/>
    </source>
</evidence>
<reference evidence="14 16" key="1">
    <citation type="submission" date="2018-06" db="EMBL/GenBank/DDBJ databases">
        <authorList>
            <consortium name="Pathogen Informatics"/>
            <person name="Doyle S."/>
        </authorList>
    </citation>
    <scope>NUCLEOTIDE SEQUENCE [LARGE SCALE GENOMIC DNA]</scope>
    <source>
        <strain evidence="14 16">NCTC9380</strain>
    </source>
</reference>
<feature type="transmembrane region" description="Helical" evidence="13">
    <location>
        <begin position="244"/>
        <end position="272"/>
    </location>
</feature>
<feature type="transmembrane region" description="Helical" evidence="13">
    <location>
        <begin position="218"/>
        <end position="238"/>
    </location>
</feature>
<evidence type="ECO:0000256" key="11">
    <source>
        <dbReference type="ARBA" id="ARBA00023136"/>
    </source>
</evidence>
<accession>A0A378MR34</accession>
<evidence type="ECO:0000313" key="14">
    <source>
        <dbReference type="EMBL" id="STY58558.1"/>
    </source>
</evidence>
<dbReference type="GO" id="GO:0006824">
    <property type="term" value="P:cobalt ion transport"/>
    <property type="evidence" value="ECO:0007669"/>
    <property type="project" value="UniProtKB-KW"/>
</dbReference>
<feature type="transmembrane region" description="Helical" evidence="13">
    <location>
        <begin position="100"/>
        <end position="124"/>
    </location>
</feature>
<comment type="function">
    <text evidence="1">Efflux system for nickel and cobalt.</text>
</comment>
<keyword evidence="7 13" id="KW-0812">Transmembrane</keyword>
<evidence type="ECO:0000256" key="13">
    <source>
        <dbReference type="RuleBase" id="RU362101"/>
    </source>
</evidence>
<name>A0A378MR34_MANHA</name>
<evidence type="ECO:0000256" key="2">
    <source>
        <dbReference type="ARBA" id="ARBA00004651"/>
    </source>
</evidence>
<sequence>MRLKATYWGMIVIGFLSLFALYQLYPMILFKVMEWQKNFNLQLSASLNELAENQSKAGITLVFISFLYGVFHAVGPGHGKFILSSYLSFEKTKLNQAMKITFASALVQGLVAISLVTVIVVIFTLSRQYFNLALKWVERGSFGLMILFGIYWCYQVYRTVNRARKPIIKSIRISQKKAGKLPLVTQKGHIHTENCSCRHKHLPTSNEMQQVRDWKAQLMLVLSIGSRPCSGAILVLFLSYTLNLYAWGVISALAMAVGTGLTLSLFAYLVIIARNKAVKVSQWYFSAQINRNIVWILKFTLGLALILFGMVLFHSSFIDAGTGVFFKR</sequence>
<keyword evidence="3" id="KW-0171">Cobalt transport</keyword>
<dbReference type="GO" id="GO:0032025">
    <property type="term" value="P:response to cobalt ion"/>
    <property type="evidence" value="ECO:0007669"/>
    <property type="project" value="TreeGrafter"/>
</dbReference>
<keyword evidence="6" id="KW-0533">Nickel</keyword>
<dbReference type="RefSeq" id="WP_006252847.1">
    <property type="nucleotide sequence ID" value="NZ_CP017486.1"/>
</dbReference>
<feature type="transmembrane region" description="Helical" evidence="13">
    <location>
        <begin position="293"/>
        <end position="318"/>
    </location>
</feature>
<dbReference type="GO" id="GO:0010045">
    <property type="term" value="P:response to nickel cation"/>
    <property type="evidence" value="ECO:0007669"/>
    <property type="project" value="TreeGrafter"/>
</dbReference>
<evidence type="ECO:0000256" key="7">
    <source>
        <dbReference type="ARBA" id="ARBA00022692"/>
    </source>
</evidence>